<organism evidence="1 2">
    <name type="scientific">Gimesia chilikensis</name>
    <dbReference type="NCBI Taxonomy" id="2605989"/>
    <lineage>
        <taxon>Bacteria</taxon>
        <taxon>Pseudomonadati</taxon>
        <taxon>Planctomycetota</taxon>
        <taxon>Planctomycetia</taxon>
        <taxon>Planctomycetales</taxon>
        <taxon>Planctomycetaceae</taxon>
        <taxon>Gimesia</taxon>
    </lineage>
</organism>
<dbReference type="EMBL" id="CP036266">
    <property type="protein sequence ID" value="QDT24016.1"/>
    <property type="molecule type" value="Genomic_DNA"/>
</dbReference>
<sequence length="154" mass="17858">MNFLIYRYQCGSCQCWFEHYEMTPVVYGEFLLRSETRRAERYLNGLTDPVYEEVAQLLRLETSVGSRSDREQSDLLQTIFGVACDPDVDGGLFQMNLLPRCPDCGGEEISHYMAAEPPRMVDLEIPHVTHHRWNALNQAEKLLVLENELKQRGF</sequence>
<name>A0A517PXA5_9PLAN</name>
<dbReference type="AlphaFoldDB" id="A0A517PXA5"/>
<dbReference type="Proteomes" id="UP000320421">
    <property type="component" value="Chromosome"/>
</dbReference>
<gene>
    <name evidence="1" type="ORF">HG66A1_58420</name>
</gene>
<dbReference type="OrthoDB" id="2088149at2"/>
<evidence type="ECO:0000313" key="1">
    <source>
        <dbReference type="EMBL" id="QDT24016.1"/>
    </source>
</evidence>
<dbReference type="RefSeq" id="WP_145192283.1">
    <property type="nucleotide sequence ID" value="NZ_CP036266.1"/>
</dbReference>
<keyword evidence="2" id="KW-1185">Reference proteome</keyword>
<reference evidence="1 2" key="1">
    <citation type="submission" date="2019-02" db="EMBL/GenBank/DDBJ databases">
        <title>Deep-cultivation of Planctomycetes and their phenomic and genomic characterization uncovers novel biology.</title>
        <authorList>
            <person name="Wiegand S."/>
            <person name="Jogler M."/>
            <person name="Boedeker C."/>
            <person name="Pinto D."/>
            <person name="Vollmers J."/>
            <person name="Rivas-Marin E."/>
            <person name="Kohn T."/>
            <person name="Peeters S.H."/>
            <person name="Heuer A."/>
            <person name="Rast P."/>
            <person name="Oberbeckmann S."/>
            <person name="Bunk B."/>
            <person name="Jeske O."/>
            <person name="Meyerdierks A."/>
            <person name="Storesund J.E."/>
            <person name="Kallscheuer N."/>
            <person name="Luecker S."/>
            <person name="Lage O.M."/>
            <person name="Pohl T."/>
            <person name="Merkel B.J."/>
            <person name="Hornburger P."/>
            <person name="Mueller R.-W."/>
            <person name="Bruemmer F."/>
            <person name="Labrenz M."/>
            <person name="Spormann A.M."/>
            <person name="Op den Camp H."/>
            <person name="Overmann J."/>
            <person name="Amann R."/>
            <person name="Jetten M.S.M."/>
            <person name="Mascher T."/>
            <person name="Medema M.H."/>
            <person name="Devos D.P."/>
            <person name="Kaster A.-K."/>
            <person name="Ovreas L."/>
            <person name="Rohde M."/>
            <person name="Galperin M.Y."/>
            <person name="Jogler C."/>
        </authorList>
    </citation>
    <scope>NUCLEOTIDE SEQUENCE [LARGE SCALE GENOMIC DNA]</scope>
    <source>
        <strain evidence="1 2">HG66A1</strain>
    </source>
</reference>
<proteinExistence type="predicted"/>
<accession>A0A517PXA5</accession>
<evidence type="ECO:0000313" key="2">
    <source>
        <dbReference type="Proteomes" id="UP000320421"/>
    </source>
</evidence>
<protein>
    <submittedName>
        <fullName evidence="1">Uncharacterized protein</fullName>
    </submittedName>
</protein>